<proteinExistence type="inferred from homology"/>
<feature type="compositionally biased region" description="Polar residues" evidence="9">
    <location>
        <begin position="496"/>
        <end position="513"/>
    </location>
</feature>
<dbReference type="PROSITE" id="PS00118">
    <property type="entry name" value="PA2_HIS"/>
    <property type="match status" value="2"/>
</dbReference>
<dbReference type="SUPFAM" id="SSF48619">
    <property type="entry name" value="Phospholipase A2, PLA2"/>
    <property type="match status" value="2"/>
</dbReference>
<dbReference type="AlphaFoldDB" id="A0A8P4GUH3"/>
<dbReference type="PRINTS" id="PR00389">
    <property type="entry name" value="PHPHLIPASEA2"/>
</dbReference>
<protein>
    <submittedName>
        <fullName evidence="11">Otoconin 90</fullName>
    </submittedName>
</protein>
<evidence type="ECO:0000256" key="7">
    <source>
        <dbReference type="RuleBase" id="RU003654"/>
    </source>
</evidence>
<dbReference type="InterPro" id="IPR016090">
    <property type="entry name" value="PLA2-like_dom"/>
</dbReference>
<feature type="disulfide bond" evidence="6">
    <location>
        <begin position="658"/>
        <end position="674"/>
    </location>
</feature>
<feature type="compositionally biased region" description="Basic residues" evidence="9">
    <location>
        <begin position="903"/>
        <end position="913"/>
    </location>
</feature>
<feature type="disulfide bond" evidence="6">
    <location>
        <begin position="689"/>
        <end position="714"/>
    </location>
</feature>
<feature type="chain" id="PRO_5035960575" evidence="8">
    <location>
        <begin position="19"/>
        <end position="913"/>
    </location>
</feature>
<dbReference type="InterPro" id="IPR036444">
    <property type="entry name" value="PLipase_A2_dom_sf"/>
</dbReference>
<feature type="compositionally biased region" description="Acidic residues" evidence="9">
    <location>
        <begin position="251"/>
        <end position="266"/>
    </location>
</feature>
<dbReference type="InterPro" id="IPR001211">
    <property type="entry name" value="PLA2"/>
</dbReference>
<dbReference type="GO" id="GO:0005509">
    <property type="term" value="F:calcium ion binding"/>
    <property type="evidence" value="ECO:0007669"/>
    <property type="project" value="InterPro"/>
</dbReference>
<sequence>MFLIWIFVLSAVPNALYAGSIFCPDPEGGEQKEDHVTDCLGLRFTWLHSVFDNFPSLLNFALKLRCETGLCPRDLEDYGCSCRYAATGNPLDPLDACCETHRLCYQNVAPCRQQLPPLLDNFTCPAANTSCDGGDWCQQRFCECDQAAIDCVTQSSYNSTLRGLADSSCFATNHTDVLGGTVETAELFRDVLSAGNDSESFQISNSSLLSAEIDLLMTGRVDNQSDTTRMDGDLATPPPGPPLLLATAEEFEEGEGGAEEVEEEEASLIPRDLNEAATEEALELEEINKDQTTHNPSAIGPDSVLFDGETASEGESEPTELSSLSFGNTETSSTASTRTATPREPTSLEESSEEGLIITTSAKPQISPSERRTTTPSAPTLKSSEEEEEEEDGDEEQQEVSDEHAATPSASEEGVGEESASVLRATEEIITTVTTRSSPRSSGPENNPVRTTTAPPDASREENIEPKTLATAIGAPLGPLSQGRLTQQPTTLPPTSMSSVSQTTAGSRVTAINSRPEAATSFRTTTPTAINSRSEGATSSRTTMPTSHTTAETESEEEEPEKAPCEEGELVDSSQEKETDDWDVAQKRTVPFFAWSLLESVGLSEIQLQPADSKECSRSFTVYGNDGRASQEMPAFGEMLHCLTGRCPHEYEMYGCYCGQEGGGPPRDQLDRCCFFHHCCLKQISSMGCRADRKLNAQISCEGAKPRCQGVSVCDKLQCVCDKTTAECMAAAHFNHSLPLQRCRGPGPPCRRASRPPKPRGPPQSSEESEEQQGGGSDMEKPIKEETDTNTPPLPPHRGLSSEESSNLKDEDKSNPPVGSYVSSTLPDPPLPPPLLPPPPSSEQSREPPTHSGIQTHNHRPSVVPSHGHRPAGRPEGTGMKEEEEEEEAGGEEEEEEEGEERKRRRSRSPIVV</sequence>
<feature type="disulfide bond" evidence="6">
    <location>
        <begin position="680"/>
        <end position="721"/>
    </location>
</feature>
<evidence type="ECO:0000256" key="8">
    <source>
        <dbReference type="RuleBase" id="RU361236"/>
    </source>
</evidence>
<dbReference type="CDD" id="cd04707">
    <property type="entry name" value="otoconin_90"/>
    <property type="match status" value="1"/>
</dbReference>
<comment type="subcellular location">
    <subcellularLocation>
        <location evidence="1 8">Secreted</location>
    </subcellularLocation>
</comment>
<feature type="disulfide bond" evidence="6">
    <location>
        <begin position="673"/>
        <end position="728"/>
    </location>
</feature>
<keyword evidence="12" id="KW-1185">Reference proteome</keyword>
<evidence type="ECO:0000259" key="10">
    <source>
        <dbReference type="SMART" id="SM00085"/>
    </source>
</evidence>
<reference evidence="11" key="2">
    <citation type="submission" date="2025-09" db="UniProtKB">
        <authorList>
            <consortium name="Ensembl"/>
        </authorList>
    </citation>
    <scope>IDENTIFICATION</scope>
</reference>
<dbReference type="SMART" id="SM00085">
    <property type="entry name" value="PA2c"/>
    <property type="match status" value="2"/>
</dbReference>
<feature type="active site" evidence="4">
    <location>
        <position position="677"/>
    </location>
</feature>
<dbReference type="Pfam" id="PF00068">
    <property type="entry name" value="Phospholip_A2_1"/>
    <property type="match status" value="2"/>
</dbReference>
<feature type="region of interest" description="Disordered" evidence="9">
    <location>
        <begin position="286"/>
        <end position="580"/>
    </location>
</feature>
<evidence type="ECO:0000256" key="2">
    <source>
        <dbReference type="ARBA" id="ARBA00022525"/>
    </source>
</evidence>
<feature type="active site" evidence="4">
    <location>
        <position position="722"/>
    </location>
</feature>
<feature type="disulfide bond" evidence="6">
    <location>
        <begin position="708"/>
        <end position="719"/>
    </location>
</feature>
<keyword evidence="2 8" id="KW-0964">Secreted</keyword>
<dbReference type="GO" id="GO:0005576">
    <property type="term" value="C:extracellular region"/>
    <property type="evidence" value="ECO:0007669"/>
    <property type="project" value="UniProtKB-SubCell"/>
</dbReference>
<dbReference type="InterPro" id="IPR041798">
    <property type="entry name" value="Otoconin-90"/>
</dbReference>
<dbReference type="Gene3D" id="1.20.90.10">
    <property type="entry name" value="Phospholipase A2 domain"/>
    <property type="match status" value="2"/>
</dbReference>
<feature type="compositionally biased region" description="Low complexity" evidence="9">
    <location>
        <begin position="485"/>
        <end position="495"/>
    </location>
</feature>
<name>A0A8P4GUH3_DICLA</name>
<dbReference type="Ensembl" id="ENSDLAT00005082216.1">
    <property type="protein sequence ID" value="ENSDLAP00005083413.1"/>
    <property type="gene ID" value="ENSDLAG00005032245.1"/>
</dbReference>
<dbReference type="PANTHER" id="PTHR11716:SF1">
    <property type="entry name" value="OTOCONIN-90"/>
    <property type="match status" value="1"/>
</dbReference>
<feature type="region of interest" description="Disordered" evidence="9">
    <location>
        <begin position="251"/>
        <end position="271"/>
    </location>
</feature>
<feature type="compositionally biased region" description="Polar residues" evidence="9">
    <location>
        <begin position="319"/>
        <end position="328"/>
    </location>
</feature>
<feature type="domain" description="Phospholipase A2-like central" evidence="10">
    <location>
        <begin position="56"/>
        <end position="170"/>
    </location>
</feature>
<dbReference type="GeneTree" id="ENSGT00940000159042"/>
<feature type="compositionally biased region" description="Pro residues" evidence="9">
    <location>
        <begin position="827"/>
        <end position="841"/>
    </location>
</feature>
<feature type="compositionally biased region" description="Low complexity" evidence="9">
    <location>
        <begin position="431"/>
        <end position="442"/>
    </location>
</feature>
<evidence type="ECO:0000256" key="9">
    <source>
        <dbReference type="SAM" id="MobiDB-lite"/>
    </source>
</evidence>
<comment type="cofactor">
    <cofactor evidence="5">
        <name>Ca(2+)</name>
        <dbReference type="ChEBI" id="CHEBI:29108"/>
    </cofactor>
    <text evidence="5">Binds 1 Ca(2+) ion per subunit.</text>
</comment>
<feature type="signal peptide" evidence="8">
    <location>
        <begin position="1"/>
        <end position="18"/>
    </location>
</feature>
<dbReference type="GO" id="GO:0016042">
    <property type="term" value="P:lipid catabolic process"/>
    <property type="evidence" value="ECO:0007669"/>
    <property type="project" value="UniProtKB-KW"/>
</dbReference>
<evidence type="ECO:0000313" key="11">
    <source>
        <dbReference type="Ensembl" id="ENSDLAP00005083413.1"/>
    </source>
</evidence>
<feature type="compositionally biased region" description="Acidic residues" evidence="9">
    <location>
        <begin position="882"/>
        <end position="899"/>
    </location>
</feature>
<keyword evidence="5" id="KW-0106">Calcium</keyword>
<evidence type="ECO:0000256" key="4">
    <source>
        <dbReference type="PIRSR" id="PIRSR601211-1"/>
    </source>
</evidence>
<feature type="binding site" evidence="5">
    <location>
        <position position="659"/>
    </location>
    <ligand>
        <name>Ca(2+)</name>
        <dbReference type="ChEBI" id="CHEBI:29108"/>
    </ligand>
</feature>
<evidence type="ECO:0000256" key="1">
    <source>
        <dbReference type="ARBA" id="ARBA00004613"/>
    </source>
</evidence>
<feature type="compositionally biased region" description="Polar residues" evidence="9">
    <location>
        <begin position="443"/>
        <end position="454"/>
    </location>
</feature>
<dbReference type="GO" id="GO:0006644">
    <property type="term" value="P:phospholipid metabolic process"/>
    <property type="evidence" value="ECO:0007669"/>
    <property type="project" value="InterPro"/>
</dbReference>
<evidence type="ECO:0000256" key="6">
    <source>
        <dbReference type="PIRSR" id="PIRSR601211-3"/>
    </source>
</evidence>
<keyword evidence="8" id="KW-0732">Signal</keyword>
<feature type="compositionally biased region" description="Polar residues" evidence="9">
    <location>
        <begin position="521"/>
        <end position="545"/>
    </location>
</feature>
<feature type="region of interest" description="Disordered" evidence="9">
    <location>
        <begin position="745"/>
        <end position="913"/>
    </location>
</feature>
<feature type="compositionally biased region" description="Polar residues" evidence="9">
    <location>
        <begin position="362"/>
        <end position="382"/>
    </location>
</feature>
<comment type="similarity">
    <text evidence="7">Belongs to the phospholipase A2 family.</text>
</comment>
<feature type="binding site" evidence="5">
    <location>
        <position position="657"/>
    </location>
    <ligand>
        <name>Ca(2+)</name>
        <dbReference type="ChEBI" id="CHEBI:29108"/>
    </ligand>
</feature>
<feature type="compositionally biased region" description="Low complexity" evidence="9">
    <location>
        <begin position="409"/>
        <end position="422"/>
    </location>
</feature>
<dbReference type="Proteomes" id="UP000694389">
    <property type="component" value="Unassembled WGS sequence"/>
</dbReference>
<evidence type="ECO:0000256" key="5">
    <source>
        <dbReference type="PIRSR" id="PIRSR601211-2"/>
    </source>
</evidence>
<feature type="domain" description="Phospholipase A2-like central" evidence="10">
    <location>
        <begin position="632"/>
        <end position="744"/>
    </location>
</feature>
<dbReference type="InterPro" id="IPR033113">
    <property type="entry name" value="PLA2_histidine"/>
</dbReference>
<keyword evidence="5" id="KW-0479">Metal-binding</keyword>
<dbReference type="PANTHER" id="PTHR11716">
    <property type="entry name" value="PHOSPHOLIPASE A2 FAMILY MEMBER"/>
    <property type="match status" value="1"/>
</dbReference>
<feature type="compositionally biased region" description="Low complexity" evidence="9">
    <location>
        <begin position="329"/>
        <end position="361"/>
    </location>
</feature>
<feature type="compositionally biased region" description="Acidic residues" evidence="9">
    <location>
        <begin position="553"/>
        <end position="570"/>
    </location>
</feature>
<evidence type="ECO:0000256" key="3">
    <source>
        <dbReference type="ARBA" id="ARBA00023157"/>
    </source>
</evidence>
<feature type="compositionally biased region" description="Basic and acidic residues" evidence="9">
    <location>
        <begin position="778"/>
        <end position="787"/>
    </location>
</feature>
<evidence type="ECO:0000313" key="12">
    <source>
        <dbReference type="Proteomes" id="UP000694389"/>
    </source>
</evidence>
<dbReference type="GO" id="GO:0004623">
    <property type="term" value="F:phospholipase A2 activity"/>
    <property type="evidence" value="ECO:0007669"/>
    <property type="project" value="UniProtKB-EC"/>
</dbReference>
<accession>A0A8P4GUH3</accession>
<keyword evidence="3 6" id="KW-1015">Disulfide bond</keyword>
<organism evidence="11 12">
    <name type="scientific">Dicentrarchus labrax</name>
    <name type="common">European seabass</name>
    <name type="synonym">Morone labrax</name>
    <dbReference type="NCBI Taxonomy" id="13489"/>
    <lineage>
        <taxon>Eukaryota</taxon>
        <taxon>Metazoa</taxon>
        <taxon>Chordata</taxon>
        <taxon>Craniata</taxon>
        <taxon>Vertebrata</taxon>
        <taxon>Euteleostomi</taxon>
        <taxon>Actinopterygii</taxon>
        <taxon>Neopterygii</taxon>
        <taxon>Teleostei</taxon>
        <taxon>Neoteleostei</taxon>
        <taxon>Acanthomorphata</taxon>
        <taxon>Eupercaria</taxon>
        <taxon>Moronidae</taxon>
        <taxon>Dicentrarchus</taxon>
    </lineage>
</organism>
<reference evidence="11" key="1">
    <citation type="submission" date="2025-08" db="UniProtKB">
        <authorList>
            <consortium name="Ensembl"/>
        </authorList>
    </citation>
    <scope>IDENTIFICATION</scope>
</reference>
<dbReference type="GO" id="GO:0050482">
    <property type="term" value="P:arachidonate secretion"/>
    <property type="evidence" value="ECO:0007669"/>
    <property type="project" value="InterPro"/>
</dbReference>
<feature type="compositionally biased region" description="Acidic residues" evidence="9">
    <location>
        <begin position="385"/>
        <end position="400"/>
    </location>
</feature>